<evidence type="ECO:0000313" key="5">
    <source>
        <dbReference type="EMBL" id="CCG80878.1"/>
    </source>
</evidence>
<dbReference type="OrthoDB" id="10264728at2759"/>
<dbReference type="InterPro" id="IPR051646">
    <property type="entry name" value="NatB_acetyltransferase_subunit"/>
</dbReference>
<dbReference type="AlphaFoldDB" id="R4X747"/>
<dbReference type="CDD" id="cd04301">
    <property type="entry name" value="NAT_SF"/>
    <property type="match status" value="1"/>
</dbReference>
<keyword evidence="1" id="KW-0808">Transferase</keyword>
<accession>R4X747</accession>
<feature type="domain" description="N-acetyltransferase" evidence="3">
    <location>
        <begin position="1"/>
        <end position="98"/>
    </location>
</feature>
<dbReference type="Proteomes" id="UP000013776">
    <property type="component" value="Unassembled WGS sequence"/>
</dbReference>
<organism evidence="5 6">
    <name type="scientific">Taphrina deformans (strain PYCC 5710 / ATCC 11124 / CBS 356.35 / IMI 108563 / JCM 9778 / NBRC 8474)</name>
    <name type="common">Peach leaf curl fungus</name>
    <name type="synonym">Lalaria deformans</name>
    <dbReference type="NCBI Taxonomy" id="1097556"/>
    <lineage>
        <taxon>Eukaryota</taxon>
        <taxon>Fungi</taxon>
        <taxon>Dikarya</taxon>
        <taxon>Ascomycota</taxon>
        <taxon>Taphrinomycotina</taxon>
        <taxon>Taphrinomycetes</taxon>
        <taxon>Taphrinales</taxon>
        <taxon>Taphrinaceae</taxon>
        <taxon>Taphrina</taxon>
    </lineage>
</organism>
<dbReference type="STRING" id="1097556.R4X747"/>
<gene>
    <name evidence="5" type="ORF">TAPDE_000527</name>
</gene>
<dbReference type="Gene3D" id="3.40.630.30">
    <property type="match status" value="1"/>
</dbReference>
<evidence type="ECO:0000256" key="2">
    <source>
        <dbReference type="ARBA" id="ARBA00023315"/>
    </source>
</evidence>
<comment type="caution">
    <text evidence="5">The sequence shown here is derived from an EMBL/GenBank/DDBJ whole genome shotgun (WGS) entry which is preliminary data.</text>
</comment>
<dbReference type="SUPFAM" id="SSF55729">
    <property type="entry name" value="Acyl-CoA N-acyltransferases (Nat)"/>
    <property type="match status" value="1"/>
</dbReference>
<proteinExistence type="predicted"/>
<dbReference type="InterPro" id="IPR016181">
    <property type="entry name" value="Acyl_CoA_acyltransferase"/>
</dbReference>
<name>R4X747_TAPDE</name>
<dbReference type="Pfam" id="PF00583">
    <property type="entry name" value="Acetyltransf_1"/>
    <property type="match status" value="1"/>
</dbReference>
<dbReference type="PANTHER" id="PTHR45910">
    <property type="entry name" value="N-ALPHA-ACETYLTRANSFERASE 20"/>
    <property type="match status" value="1"/>
</dbReference>
<reference evidence="5 6" key="1">
    <citation type="journal article" date="2013" name="MBio">
        <title>Genome sequencing of the plant pathogen Taphrina deformans, the causal agent of peach leaf curl.</title>
        <authorList>
            <person name="Cisse O.H."/>
            <person name="Almeida J.M.G.C.F."/>
            <person name="Fonseca A."/>
            <person name="Kumar A.A."/>
            <person name="Salojaervi J."/>
            <person name="Overmyer K."/>
            <person name="Hauser P.M."/>
            <person name="Pagni M."/>
        </authorList>
    </citation>
    <scope>NUCLEOTIDE SEQUENCE [LARGE SCALE GENOMIC DNA]</scope>
    <source>
        <strain evidence="6">PYCC 5710 / ATCC 11124 / CBS 356.35 / IMI 108563 / JCM 9778 / NBRC 8474</strain>
    </source>
</reference>
<dbReference type="InterPro" id="IPR000182">
    <property type="entry name" value="GNAT_dom"/>
</dbReference>
<dbReference type="InterPro" id="IPR003314">
    <property type="entry name" value="Mu-type_HTH"/>
</dbReference>
<dbReference type="eggNOG" id="KOG3234">
    <property type="taxonomic scope" value="Eukaryota"/>
</dbReference>
<keyword evidence="6" id="KW-1185">Reference proteome</keyword>
<feature type="domain" description="HTH Mu-type" evidence="4">
    <location>
        <begin position="1"/>
        <end position="37"/>
    </location>
</feature>
<dbReference type="PANTHER" id="PTHR45910:SF1">
    <property type="entry name" value="N-ALPHA-ACETYLTRANSFERASE 20"/>
    <property type="match status" value="1"/>
</dbReference>
<evidence type="ECO:0000313" key="6">
    <source>
        <dbReference type="Proteomes" id="UP000013776"/>
    </source>
</evidence>
<keyword evidence="2" id="KW-0012">Acyltransferase</keyword>
<evidence type="ECO:0000256" key="1">
    <source>
        <dbReference type="ARBA" id="ARBA00022679"/>
    </source>
</evidence>
<evidence type="ECO:0000259" key="4">
    <source>
        <dbReference type="PROSITE" id="PS51702"/>
    </source>
</evidence>
<dbReference type="PROSITE" id="PS51186">
    <property type="entry name" value="GNAT"/>
    <property type="match status" value="1"/>
</dbReference>
<sequence>MGKTEGRGKEWHGHVTAVAVAPEYRRLNLAKRMMQTLETVSQNQYNAYFIDLFVRSTNYLAIDMYKSFGYVVYRRVKGYYTNSSGPDEDGFDMRIPLGRDKDKESIEGHGEDNVILPEDFPTFR</sequence>
<protein>
    <submittedName>
        <fullName evidence="5">Uncharacterized N-acetyltransferase C16C4.12</fullName>
    </submittedName>
</protein>
<dbReference type="GO" id="GO:0003677">
    <property type="term" value="F:DNA binding"/>
    <property type="evidence" value="ECO:0007669"/>
    <property type="project" value="InterPro"/>
</dbReference>
<dbReference type="VEuPathDB" id="FungiDB:TAPDE_000527"/>
<dbReference type="GO" id="GO:0004596">
    <property type="term" value="F:protein-N-terminal amino-acid acetyltransferase activity"/>
    <property type="evidence" value="ECO:0007669"/>
    <property type="project" value="TreeGrafter"/>
</dbReference>
<dbReference type="EMBL" id="CAHR02000018">
    <property type="protein sequence ID" value="CCG80878.1"/>
    <property type="molecule type" value="Genomic_DNA"/>
</dbReference>
<dbReference type="GO" id="GO:0031416">
    <property type="term" value="C:NatB complex"/>
    <property type="evidence" value="ECO:0007669"/>
    <property type="project" value="TreeGrafter"/>
</dbReference>
<dbReference type="PROSITE" id="PS51702">
    <property type="entry name" value="HTH_MU"/>
    <property type="match status" value="1"/>
</dbReference>
<evidence type="ECO:0000259" key="3">
    <source>
        <dbReference type="PROSITE" id="PS51186"/>
    </source>
</evidence>